<comment type="subcellular location">
    <subcellularLocation>
        <location evidence="2">Secreted</location>
    </subcellularLocation>
</comment>
<dbReference type="Pfam" id="PF17786">
    <property type="entry name" value="Mannosidase_ig"/>
    <property type="match status" value="1"/>
</dbReference>
<evidence type="ECO:0000259" key="14">
    <source>
        <dbReference type="Pfam" id="PF17753"/>
    </source>
</evidence>
<dbReference type="GO" id="GO:0006516">
    <property type="term" value="P:glycoprotein catabolic process"/>
    <property type="evidence" value="ECO:0007669"/>
    <property type="project" value="TreeGrafter"/>
</dbReference>
<reference evidence="17 18" key="1">
    <citation type="submission" date="2019-03" db="EMBL/GenBank/DDBJ databases">
        <title>Subsurface microbial communities from deep shales in Ohio and West Virginia, USA.</title>
        <authorList>
            <person name="Wrighton K."/>
        </authorList>
    </citation>
    <scope>NUCLEOTIDE SEQUENCE [LARGE SCALE GENOMIC DNA]</scope>
    <source>
        <strain evidence="17 18">MA284_T2</strain>
    </source>
</reference>
<evidence type="ECO:0000259" key="16">
    <source>
        <dbReference type="Pfam" id="PF22666"/>
    </source>
</evidence>
<dbReference type="InterPro" id="IPR041625">
    <property type="entry name" value="Beta-mannosidase_Ig"/>
</dbReference>
<evidence type="ECO:0000256" key="5">
    <source>
        <dbReference type="ARBA" id="ARBA00012754"/>
    </source>
</evidence>
<comment type="subunit">
    <text evidence="4">Homodimer.</text>
</comment>
<dbReference type="InterPro" id="IPR017853">
    <property type="entry name" value="GH"/>
</dbReference>
<dbReference type="InterPro" id="IPR013783">
    <property type="entry name" value="Ig-like_fold"/>
</dbReference>
<accession>A0A4R6LZI5</accession>
<keyword evidence="6" id="KW-0964">Secreted</keyword>
<dbReference type="SUPFAM" id="SSF49785">
    <property type="entry name" value="Galactose-binding domain-like"/>
    <property type="match status" value="1"/>
</dbReference>
<evidence type="ECO:0000256" key="1">
    <source>
        <dbReference type="ARBA" id="ARBA00000829"/>
    </source>
</evidence>
<dbReference type="InterPro" id="IPR050887">
    <property type="entry name" value="Beta-mannosidase_GH2"/>
</dbReference>
<evidence type="ECO:0000313" key="17">
    <source>
        <dbReference type="EMBL" id="TDO94224.1"/>
    </source>
</evidence>
<dbReference type="Pfam" id="PF22666">
    <property type="entry name" value="Glyco_hydro_2_N2"/>
    <property type="match status" value="1"/>
</dbReference>
<evidence type="ECO:0000256" key="10">
    <source>
        <dbReference type="ARBA" id="ARBA00038429"/>
    </source>
</evidence>
<proteinExistence type="inferred from homology"/>
<feature type="domain" description="Beta-mannosidase-like galactose-binding" evidence="16">
    <location>
        <begin position="27"/>
        <end position="187"/>
    </location>
</feature>
<comment type="similarity">
    <text evidence="10">Belongs to the glycosyl hydrolase 2 family. Beta-mannosidase B subfamily.</text>
</comment>
<evidence type="ECO:0000256" key="6">
    <source>
        <dbReference type="ARBA" id="ARBA00022525"/>
    </source>
</evidence>
<sequence>MIIILINKKWKLNNFNPGKKNDLEIASPKTLDRFWMSADVPGDVHSTLIKHKVIDDPFYGHNDQKCQWIEDQDWWYRTTFEYKDELAVDERLDLIFEGLDTFADVYLNGLKIGSTNNMFIPHTFDVTKEIVDGKNTLAVKFEPVSEHTIHNLEMWGNYGKERPWARKAQMNFGWDWGPRLVTAGIWKEVKLIKANKAIINNVYAKTLSITDNTAEIKVEVEIDNFSNREDLSLKVSFIGDEKVIELEEILIKDKDSFKLEVENPKLWWTNDLGEPFLYELKVELLAGNEKIDSYQKEFGIRIVEVEQKNENGEDVFTFVLNGVKLFAKGANWIPVHNLFASVEDSRYKSLVKLAWEANMNMLRVWGGGIYEKDVFYEECNKNGILVWQDFMFACAVYPDYNKNFMENVKSEIEAVVKRLRNETCLAIWCGNNENHWIHEKKYTMGEVDYRFYGEKIYDKLMPEILSELDPDRLYWPSSPYGGNDHNDPNVGDQHNWQVWHGLIEPRKFGEEVKEDFSVEGVSFKNFKKDTANFVSEFGMHASANKYTLSNNIPEGKYYWGSDEMDYRNKDVHHEKGILLMEGYTGRPENIDQYLNYSMLTQAVGLQYGIEHYRRRRPKTSGTLFWQLNDSWPGTSWSVIDYYLLPKAAYYYAKKFYHPFLLSINHDQGSNIEFWLTNDFREMIEDKISFEILDFEGSPIYEEEFVIKIDGADSKLIKSYQEKEVLNSKSASEAVIRLRSADNLTPDKLYYLRDNKNLKFPECNLEIEVDELNNSLKISSDKHARLVKLEIPQAETVFSDNYFDLVAGEEKEIKVRHLRKEKIKIDDLTVSSMNSKNLSYK</sequence>
<dbReference type="GO" id="GO:0004567">
    <property type="term" value="F:beta-mannosidase activity"/>
    <property type="evidence" value="ECO:0007669"/>
    <property type="project" value="UniProtKB-EC"/>
</dbReference>
<evidence type="ECO:0000256" key="11">
    <source>
        <dbReference type="ARBA" id="ARBA00041069"/>
    </source>
</evidence>
<dbReference type="GO" id="GO:0005576">
    <property type="term" value="C:extracellular region"/>
    <property type="evidence" value="ECO:0007669"/>
    <property type="project" value="UniProtKB-SubCell"/>
</dbReference>
<evidence type="ECO:0000259" key="13">
    <source>
        <dbReference type="Pfam" id="PF00703"/>
    </source>
</evidence>
<dbReference type="AlphaFoldDB" id="A0A4R6LZI5"/>
<evidence type="ECO:0000256" key="2">
    <source>
        <dbReference type="ARBA" id="ARBA00004613"/>
    </source>
</evidence>
<dbReference type="FunFam" id="3.20.20.80:FF:000050">
    <property type="entry name" value="Beta-mannosidase B"/>
    <property type="match status" value="1"/>
</dbReference>
<dbReference type="SUPFAM" id="SSF51445">
    <property type="entry name" value="(Trans)glycosidases"/>
    <property type="match status" value="1"/>
</dbReference>
<feature type="domain" description="Beta-mannosidase Ig-fold" evidence="14">
    <location>
        <begin position="762"/>
        <end position="833"/>
    </location>
</feature>
<dbReference type="Pfam" id="PF17753">
    <property type="entry name" value="Ig_mannosidase"/>
    <property type="match status" value="1"/>
</dbReference>
<keyword evidence="7" id="KW-0378">Hydrolase</keyword>
<name>A0A4R6LZI5_9FIRM</name>
<dbReference type="Gene3D" id="3.20.20.80">
    <property type="entry name" value="Glycosidases"/>
    <property type="match status" value="1"/>
</dbReference>
<feature type="domain" description="Mannosidase Ig/CBM-like" evidence="15">
    <location>
        <begin position="670"/>
        <end position="756"/>
    </location>
</feature>
<evidence type="ECO:0000256" key="12">
    <source>
        <dbReference type="ARBA" id="ARBA00041614"/>
    </source>
</evidence>
<evidence type="ECO:0000259" key="15">
    <source>
        <dbReference type="Pfam" id="PF17786"/>
    </source>
</evidence>
<dbReference type="GO" id="GO:0005975">
    <property type="term" value="P:carbohydrate metabolic process"/>
    <property type="evidence" value="ECO:0007669"/>
    <property type="project" value="InterPro"/>
</dbReference>
<dbReference type="Gene3D" id="2.60.120.260">
    <property type="entry name" value="Galactose-binding domain-like"/>
    <property type="match status" value="1"/>
</dbReference>
<comment type="pathway">
    <text evidence="3">Glycan metabolism; N-glycan degradation.</text>
</comment>
<evidence type="ECO:0000256" key="7">
    <source>
        <dbReference type="ARBA" id="ARBA00022801"/>
    </source>
</evidence>
<dbReference type="InterPro" id="IPR036156">
    <property type="entry name" value="Beta-gal/glucu_dom_sf"/>
</dbReference>
<dbReference type="PANTHER" id="PTHR43730">
    <property type="entry name" value="BETA-MANNOSIDASE"/>
    <property type="match status" value="1"/>
</dbReference>
<feature type="domain" description="Glycoside hydrolase family 2 immunoglobulin-like beta-sandwich" evidence="13">
    <location>
        <begin position="199"/>
        <end position="301"/>
    </location>
</feature>
<protein>
    <recommendedName>
        <fullName evidence="11">Beta-mannosidase B</fullName>
        <ecNumber evidence="5">3.2.1.25</ecNumber>
    </recommendedName>
    <alternativeName>
        <fullName evidence="12">Mannanase B</fullName>
    </alternativeName>
</protein>
<dbReference type="InterPro" id="IPR008979">
    <property type="entry name" value="Galactose-bd-like_sf"/>
</dbReference>
<dbReference type="InterPro" id="IPR054593">
    <property type="entry name" value="Beta-mannosidase-like_N2"/>
</dbReference>
<evidence type="ECO:0000256" key="3">
    <source>
        <dbReference type="ARBA" id="ARBA00004740"/>
    </source>
</evidence>
<dbReference type="InterPro" id="IPR006102">
    <property type="entry name" value="Ig-like_GH2"/>
</dbReference>
<dbReference type="Proteomes" id="UP000295064">
    <property type="component" value="Unassembled WGS sequence"/>
</dbReference>
<dbReference type="SUPFAM" id="SSF49303">
    <property type="entry name" value="beta-Galactosidase/glucuronidase domain"/>
    <property type="match status" value="3"/>
</dbReference>
<dbReference type="EMBL" id="SNWX01000004">
    <property type="protein sequence ID" value="TDO94224.1"/>
    <property type="molecule type" value="Genomic_DNA"/>
</dbReference>
<keyword evidence="9" id="KW-0326">Glycosidase</keyword>
<organism evidence="17 18">
    <name type="scientific">Halanaerobium saccharolyticum</name>
    <dbReference type="NCBI Taxonomy" id="43595"/>
    <lineage>
        <taxon>Bacteria</taxon>
        <taxon>Bacillati</taxon>
        <taxon>Bacillota</taxon>
        <taxon>Clostridia</taxon>
        <taxon>Halanaerobiales</taxon>
        <taxon>Halanaerobiaceae</taxon>
        <taxon>Halanaerobium</taxon>
    </lineage>
</organism>
<evidence type="ECO:0000256" key="9">
    <source>
        <dbReference type="ARBA" id="ARBA00023295"/>
    </source>
</evidence>
<dbReference type="InterPro" id="IPR041447">
    <property type="entry name" value="Mannosidase_ig"/>
</dbReference>
<dbReference type="PANTHER" id="PTHR43730:SF1">
    <property type="entry name" value="BETA-MANNOSIDASE"/>
    <property type="match status" value="1"/>
</dbReference>
<comment type="catalytic activity">
    <reaction evidence="1">
        <text>Hydrolysis of terminal, non-reducing beta-D-mannose residues in beta-D-mannosides.</text>
        <dbReference type="EC" id="3.2.1.25"/>
    </reaction>
</comment>
<dbReference type="Gene3D" id="2.60.40.10">
    <property type="entry name" value="Immunoglobulins"/>
    <property type="match status" value="3"/>
</dbReference>
<dbReference type="EC" id="3.2.1.25" evidence="5"/>
<evidence type="ECO:0000256" key="8">
    <source>
        <dbReference type="ARBA" id="ARBA00023180"/>
    </source>
</evidence>
<dbReference type="Pfam" id="PF00703">
    <property type="entry name" value="Glyco_hydro_2"/>
    <property type="match status" value="1"/>
</dbReference>
<comment type="caution">
    <text evidence="17">The sequence shown here is derived from an EMBL/GenBank/DDBJ whole genome shotgun (WGS) entry which is preliminary data.</text>
</comment>
<evidence type="ECO:0000313" key="18">
    <source>
        <dbReference type="Proteomes" id="UP000295064"/>
    </source>
</evidence>
<gene>
    <name evidence="17" type="ORF">DFR79_104190</name>
</gene>
<keyword evidence="8" id="KW-0325">Glycoprotein</keyword>
<evidence type="ECO:0000256" key="4">
    <source>
        <dbReference type="ARBA" id="ARBA00011738"/>
    </source>
</evidence>